<sequence length="327" mass="35132">MTASRVAPQILTITLNPALDVTTSVGHLAPVRKLRCEAPQYEAGGGGVNVSRAIRELGGESRAFIATGGGMEGRYRKLVRESGLNVRYWHVEGELRFSLTVIDRGAGQHYRFVLPGPEFAAEQVDGLLSSIMRAMPSGCRFVVGSGSLPPGMPVDFYGRLARLVHERGAFFILDTHGAPLRAALEQRVFVVRINAIEANELARLASISSVTLPGLARQLIERYPIDALLVGNGAEGTLLTTADAQCQVRPPKVEVVSGVGAGDSFLGAFTLALQRDWSMKDALRYGVAAAASAVGTDIAHLCDRDATDRYFRIIRDEGEGAEFRPAT</sequence>
<evidence type="ECO:0000256" key="3">
    <source>
        <dbReference type="ARBA" id="ARBA00022741"/>
    </source>
</evidence>
<name>A0A5B9DRB0_9HYPH</name>
<dbReference type="GO" id="GO:0005829">
    <property type="term" value="C:cytosol"/>
    <property type="evidence" value="ECO:0007669"/>
    <property type="project" value="TreeGrafter"/>
</dbReference>
<dbReference type="PIRSF" id="PIRSF000535">
    <property type="entry name" value="1PFK/6PFK/LacC"/>
    <property type="match status" value="1"/>
</dbReference>
<gene>
    <name evidence="8" type="ORF">FNA67_12325</name>
</gene>
<comment type="similarity">
    <text evidence="1 6">Belongs to the carbohydrate kinase PfkB family.</text>
</comment>
<dbReference type="Pfam" id="PF00294">
    <property type="entry name" value="PfkB"/>
    <property type="match status" value="1"/>
</dbReference>
<proteinExistence type="inferred from homology"/>
<reference evidence="8 9" key="1">
    <citation type="journal article" date="2015" name="Int. J. Syst. Evol. Microbiol.">
        <title>Youhaiella tibetensis gen. nov., sp. nov., isolated from subsurface sediment.</title>
        <authorList>
            <person name="Wang Y.X."/>
            <person name="Huang F.Q."/>
            <person name="Nogi Y."/>
            <person name="Pang S.J."/>
            <person name="Wang P.K."/>
            <person name="Lv J."/>
        </authorList>
    </citation>
    <scope>NUCLEOTIDE SEQUENCE [LARGE SCALE GENOMIC DNA]</scope>
    <source>
        <strain evidence="9">fig4</strain>
    </source>
</reference>
<evidence type="ECO:0000313" key="8">
    <source>
        <dbReference type="EMBL" id="QEE20914.1"/>
    </source>
</evidence>
<dbReference type="Proteomes" id="UP000321062">
    <property type="component" value="Chromosome"/>
</dbReference>
<protein>
    <recommendedName>
        <fullName evidence="6">Phosphofructokinase</fullName>
    </recommendedName>
</protein>
<keyword evidence="4 8" id="KW-0418">Kinase</keyword>
<evidence type="ECO:0000256" key="1">
    <source>
        <dbReference type="ARBA" id="ARBA00010688"/>
    </source>
</evidence>
<keyword evidence="9" id="KW-1185">Reference proteome</keyword>
<dbReference type="RefSeq" id="WP_147656225.1">
    <property type="nucleotide sequence ID" value="NZ_BMFM01000001.1"/>
</dbReference>
<dbReference type="GO" id="GO:0003872">
    <property type="term" value="F:6-phosphofructokinase activity"/>
    <property type="evidence" value="ECO:0007669"/>
    <property type="project" value="TreeGrafter"/>
</dbReference>
<organism evidence="8 9">
    <name type="scientific">Paradevosia tibetensis</name>
    <dbReference type="NCBI Taxonomy" id="1447062"/>
    <lineage>
        <taxon>Bacteria</taxon>
        <taxon>Pseudomonadati</taxon>
        <taxon>Pseudomonadota</taxon>
        <taxon>Alphaproteobacteria</taxon>
        <taxon>Hyphomicrobiales</taxon>
        <taxon>Devosiaceae</taxon>
        <taxon>Paradevosia</taxon>
    </lineage>
</organism>
<keyword evidence="5" id="KW-0067">ATP-binding</keyword>
<evidence type="ECO:0000313" key="9">
    <source>
        <dbReference type="Proteomes" id="UP000321062"/>
    </source>
</evidence>
<keyword evidence="3" id="KW-0547">Nucleotide-binding</keyword>
<dbReference type="EMBL" id="CP041690">
    <property type="protein sequence ID" value="QEE20914.1"/>
    <property type="molecule type" value="Genomic_DNA"/>
</dbReference>
<dbReference type="InterPro" id="IPR002173">
    <property type="entry name" value="Carboh/pur_kinase_PfkB_CS"/>
</dbReference>
<dbReference type="PANTHER" id="PTHR46566:SF2">
    <property type="entry name" value="ATP-DEPENDENT 6-PHOSPHOFRUCTOKINASE ISOZYME 2"/>
    <property type="match status" value="1"/>
</dbReference>
<evidence type="ECO:0000256" key="4">
    <source>
        <dbReference type="ARBA" id="ARBA00022777"/>
    </source>
</evidence>
<dbReference type="GO" id="GO:0005524">
    <property type="term" value="F:ATP binding"/>
    <property type="evidence" value="ECO:0007669"/>
    <property type="project" value="UniProtKB-KW"/>
</dbReference>
<dbReference type="AlphaFoldDB" id="A0A5B9DRB0"/>
<dbReference type="PROSITE" id="PS00583">
    <property type="entry name" value="PFKB_KINASES_1"/>
    <property type="match status" value="1"/>
</dbReference>
<evidence type="ECO:0000259" key="7">
    <source>
        <dbReference type="Pfam" id="PF00294"/>
    </source>
</evidence>
<evidence type="ECO:0000256" key="6">
    <source>
        <dbReference type="PIRNR" id="PIRNR000535"/>
    </source>
</evidence>
<keyword evidence="2 6" id="KW-0808">Transferase</keyword>
<feature type="domain" description="Carbohydrate kinase PfkB" evidence="7">
    <location>
        <begin position="27"/>
        <end position="295"/>
    </location>
</feature>
<dbReference type="InterPro" id="IPR029056">
    <property type="entry name" value="Ribokinase-like"/>
</dbReference>
<evidence type="ECO:0000256" key="2">
    <source>
        <dbReference type="ARBA" id="ARBA00022679"/>
    </source>
</evidence>
<dbReference type="InterPro" id="IPR017583">
    <property type="entry name" value="Tagatose/fructose_Pkinase"/>
</dbReference>
<dbReference type="NCBIfam" id="TIGR03168">
    <property type="entry name" value="1-PFK"/>
    <property type="match status" value="1"/>
</dbReference>
<dbReference type="OrthoDB" id="9801219at2"/>
<evidence type="ECO:0000256" key="5">
    <source>
        <dbReference type="ARBA" id="ARBA00022840"/>
    </source>
</evidence>
<dbReference type="SUPFAM" id="SSF53613">
    <property type="entry name" value="Ribokinase-like"/>
    <property type="match status" value="1"/>
</dbReference>
<dbReference type="KEGG" id="yti:FNA67_12325"/>
<dbReference type="PANTHER" id="PTHR46566">
    <property type="entry name" value="1-PHOSPHOFRUCTOKINASE-RELATED"/>
    <property type="match status" value="1"/>
</dbReference>
<dbReference type="Gene3D" id="3.40.1190.20">
    <property type="match status" value="1"/>
</dbReference>
<dbReference type="CDD" id="cd01164">
    <property type="entry name" value="FruK_PfkB_like"/>
    <property type="match status" value="1"/>
</dbReference>
<dbReference type="InterPro" id="IPR011611">
    <property type="entry name" value="PfkB_dom"/>
</dbReference>
<accession>A0A5B9DRB0</accession>